<organism evidence="1 2">
    <name type="scientific">Thalassobellus suaedae</name>
    <dbReference type="NCBI Taxonomy" id="3074124"/>
    <lineage>
        <taxon>Bacteria</taxon>
        <taxon>Pseudomonadati</taxon>
        <taxon>Bacteroidota</taxon>
        <taxon>Flavobacteriia</taxon>
        <taxon>Flavobacteriales</taxon>
        <taxon>Flavobacteriaceae</taxon>
        <taxon>Thalassobellus</taxon>
    </lineage>
</organism>
<dbReference type="Pfam" id="PF17132">
    <property type="entry name" value="Glyco_hydro_106"/>
    <property type="match status" value="1"/>
</dbReference>
<gene>
    <name evidence="1" type="ORF">RHP51_01460</name>
</gene>
<dbReference type="Proteomes" id="UP001302806">
    <property type="component" value="Chromosome"/>
</dbReference>
<protein>
    <submittedName>
        <fullName evidence="1">Glycosyl hydrolase</fullName>
    </submittedName>
</protein>
<name>A0ABY9XU56_9FLAO</name>
<keyword evidence="1" id="KW-0378">Hydrolase</keyword>
<evidence type="ECO:0000313" key="1">
    <source>
        <dbReference type="EMBL" id="WNH09435.1"/>
    </source>
</evidence>
<dbReference type="GO" id="GO:0016787">
    <property type="term" value="F:hydrolase activity"/>
    <property type="evidence" value="ECO:0007669"/>
    <property type="project" value="UniProtKB-KW"/>
</dbReference>
<proteinExistence type="predicted"/>
<dbReference type="EMBL" id="CP134537">
    <property type="protein sequence ID" value="WNH09435.1"/>
    <property type="molecule type" value="Genomic_DNA"/>
</dbReference>
<sequence length="79" mass="9157">MTPKIKHILLLFGLMILFSCNEKEDKRVTYFEPTEDSAKPWVYWYWMKSAYSKSGITADLEAMKSAGIRGAYLMTIKVL</sequence>
<dbReference type="RefSeq" id="WP_415865901.1">
    <property type="nucleotide sequence ID" value="NZ_CP134537.1"/>
</dbReference>
<evidence type="ECO:0000313" key="2">
    <source>
        <dbReference type="Proteomes" id="UP001302806"/>
    </source>
</evidence>
<dbReference type="PROSITE" id="PS51257">
    <property type="entry name" value="PROKAR_LIPOPROTEIN"/>
    <property type="match status" value="1"/>
</dbReference>
<reference evidence="1 2" key="1">
    <citation type="submission" date="2023-09" db="EMBL/GenBank/DDBJ databases">
        <title>Thalassobella suaedae gen. nov., sp. nov., a marine bacterium of the family Flavobacteriaceae isolated from a halophyte Suaeda japonica.</title>
        <authorList>
            <person name="Lee S.Y."/>
            <person name="Hwang C.Y."/>
        </authorList>
    </citation>
    <scope>NUCLEOTIDE SEQUENCE [LARGE SCALE GENOMIC DNA]</scope>
    <source>
        <strain evidence="1 2">HL-DH14</strain>
    </source>
</reference>
<accession>A0ABY9XU56</accession>